<dbReference type="EMBL" id="QZKI01000139">
    <property type="protein sequence ID" value="RJP64476.1"/>
    <property type="molecule type" value="Genomic_DNA"/>
</dbReference>
<dbReference type="Proteomes" id="UP000285961">
    <property type="component" value="Unassembled WGS sequence"/>
</dbReference>
<proteinExistence type="predicted"/>
<evidence type="ECO:0000256" key="1">
    <source>
        <dbReference type="SAM" id="MobiDB-lite"/>
    </source>
</evidence>
<dbReference type="AlphaFoldDB" id="A0A419ENX6"/>
<reference evidence="2 3" key="1">
    <citation type="journal article" date="2017" name="ISME J.">
        <title>Energy and carbon metabolisms in a deep terrestrial subsurface fluid microbial community.</title>
        <authorList>
            <person name="Momper L."/>
            <person name="Jungbluth S.P."/>
            <person name="Lee M.D."/>
            <person name="Amend J.P."/>
        </authorList>
    </citation>
    <scope>NUCLEOTIDE SEQUENCE [LARGE SCALE GENOMIC DNA]</scope>
    <source>
        <strain evidence="2">SURF_17</strain>
    </source>
</reference>
<evidence type="ECO:0000313" key="3">
    <source>
        <dbReference type="Proteomes" id="UP000285961"/>
    </source>
</evidence>
<feature type="region of interest" description="Disordered" evidence="1">
    <location>
        <begin position="1"/>
        <end position="46"/>
    </location>
</feature>
<sequence length="127" mass="13766">MVATTEEVERRNIMSRQQTQHASNELGATKSNLLPAAEGAEEEAGECGKRIVDHKMTLLAAAMAAMSIEGEPCLDEILPGLKSAGISKSDIRWGMENGRFPVACAEVGARALEKVCEEAQERHNERT</sequence>
<evidence type="ECO:0000313" key="2">
    <source>
        <dbReference type="EMBL" id="RJP64476.1"/>
    </source>
</evidence>
<name>A0A419ENX6_9BACT</name>
<organism evidence="2 3">
    <name type="scientific">Candidatus Abyssobacteria bacterium SURF_17</name>
    <dbReference type="NCBI Taxonomy" id="2093361"/>
    <lineage>
        <taxon>Bacteria</taxon>
        <taxon>Pseudomonadati</taxon>
        <taxon>Candidatus Hydrogenedentota</taxon>
        <taxon>Candidatus Abyssobacteria</taxon>
    </lineage>
</organism>
<feature type="compositionally biased region" description="Polar residues" evidence="1">
    <location>
        <begin position="14"/>
        <end position="23"/>
    </location>
</feature>
<gene>
    <name evidence="2" type="ORF">C4532_19170</name>
</gene>
<comment type="caution">
    <text evidence="2">The sequence shown here is derived from an EMBL/GenBank/DDBJ whole genome shotgun (WGS) entry which is preliminary data.</text>
</comment>
<protein>
    <submittedName>
        <fullName evidence="2">Uncharacterized protein</fullName>
    </submittedName>
</protein>
<accession>A0A419ENX6</accession>